<dbReference type="InterPro" id="IPR038318">
    <property type="entry name" value="KdpD_sf"/>
</dbReference>
<keyword evidence="4 11" id="KW-0812">Transmembrane</keyword>
<evidence type="ECO:0000256" key="3">
    <source>
        <dbReference type="ARBA" id="ARBA00022679"/>
    </source>
</evidence>
<keyword evidence="9" id="KW-0902">Two-component regulatory system</keyword>
<feature type="domain" description="Sensor protein KdpD transmembrane" evidence="12">
    <location>
        <begin position="15"/>
        <end position="117"/>
    </location>
</feature>
<keyword evidence="2" id="KW-0597">Phosphoprotein</keyword>
<dbReference type="InterPro" id="IPR025201">
    <property type="entry name" value="KdpD_TM"/>
</dbReference>
<evidence type="ECO:0000256" key="6">
    <source>
        <dbReference type="ARBA" id="ARBA00022777"/>
    </source>
</evidence>
<evidence type="ECO:0000256" key="9">
    <source>
        <dbReference type="ARBA" id="ARBA00023012"/>
    </source>
</evidence>
<dbReference type="Proteomes" id="UP000613840">
    <property type="component" value="Unassembled WGS sequence"/>
</dbReference>
<evidence type="ECO:0000256" key="8">
    <source>
        <dbReference type="ARBA" id="ARBA00022989"/>
    </source>
</evidence>
<evidence type="ECO:0000256" key="5">
    <source>
        <dbReference type="ARBA" id="ARBA00022741"/>
    </source>
</evidence>
<dbReference type="GO" id="GO:0016020">
    <property type="term" value="C:membrane"/>
    <property type="evidence" value="ECO:0007669"/>
    <property type="project" value="UniProtKB-SubCell"/>
</dbReference>
<reference evidence="13" key="1">
    <citation type="journal article" date="2014" name="Int. J. Syst. Evol. Microbiol.">
        <title>Complete genome sequence of Corynebacterium casei LMG S-19264T (=DSM 44701T), isolated from a smear-ripened cheese.</title>
        <authorList>
            <consortium name="US DOE Joint Genome Institute (JGI-PGF)"/>
            <person name="Walter F."/>
            <person name="Albersmeier A."/>
            <person name="Kalinowski J."/>
            <person name="Ruckert C."/>
        </authorList>
    </citation>
    <scope>NUCLEOTIDE SEQUENCE</scope>
    <source>
        <strain evidence="13">CGMCC 4.7306</strain>
    </source>
</reference>
<gene>
    <name evidence="13" type="ORF">GCM10011575_29210</name>
</gene>
<sequence length="255" mass="26930">MDTEDRPVLLDRIAWPAAILGPSLVALALVPLRGRVDATNVALILVVVVVAVAALGRRLPGLAAAVMAGLAFDYLWTSPYYTFSIDNPDLIQTAVLLVIVGAAVSELAWLGQHARQQFVRSRSYVAGAVDVVATFDPGADPLAQVRLVEQRIVDILGVDGCRYRTGPIPGGQTGAVLAADGSLQVAGHRTDIGRSGLPTDRIIAIPVAGGGHAYGYLAVTAASRWSRPTREQRQAAVLMATQLGEILTRAEQPTR</sequence>
<organism evidence="13 14">
    <name type="scientific">Microlunatus endophyticus</name>
    <dbReference type="NCBI Taxonomy" id="1716077"/>
    <lineage>
        <taxon>Bacteria</taxon>
        <taxon>Bacillati</taxon>
        <taxon>Actinomycetota</taxon>
        <taxon>Actinomycetes</taxon>
        <taxon>Propionibacteriales</taxon>
        <taxon>Propionibacteriaceae</taxon>
        <taxon>Microlunatus</taxon>
    </lineage>
</organism>
<keyword evidence="8 11" id="KW-1133">Transmembrane helix</keyword>
<keyword evidence="10 11" id="KW-0472">Membrane</keyword>
<comment type="caution">
    <text evidence="13">The sequence shown here is derived from an EMBL/GenBank/DDBJ whole genome shotgun (WGS) entry which is preliminary data.</text>
</comment>
<keyword evidence="6" id="KW-0418">Kinase</keyword>
<reference evidence="13" key="2">
    <citation type="submission" date="2020-09" db="EMBL/GenBank/DDBJ databases">
        <authorList>
            <person name="Sun Q."/>
            <person name="Zhou Y."/>
        </authorList>
    </citation>
    <scope>NUCLEOTIDE SEQUENCE</scope>
    <source>
        <strain evidence="13">CGMCC 4.7306</strain>
    </source>
</reference>
<proteinExistence type="predicted"/>
<dbReference type="RefSeq" id="WP_188896121.1">
    <property type="nucleotide sequence ID" value="NZ_BMMZ01000007.1"/>
</dbReference>
<dbReference type="EMBL" id="BMMZ01000007">
    <property type="protein sequence ID" value="GGL68751.1"/>
    <property type="molecule type" value="Genomic_DNA"/>
</dbReference>
<dbReference type="AlphaFoldDB" id="A0A917W6M6"/>
<keyword evidence="7" id="KW-0067">ATP-binding</keyword>
<dbReference type="Pfam" id="PF13493">
    <property type="entry name" value="DUF4118"/>
    <property type="match status" value="1"/>
</dbReference>
<dbReference type="Gene3D" id="1.20.120.620">
    <property type="entry name" value="Backbone structure of the membrane domain of e. Coli histidine kinase receptor kdpd"/>
    <property type="match status" value="1"/>
</dbReference>
<protein>
    <recommendedName>
        <fullName evidence="12">Sensor protein KdpD transmembrane domain-containing protein</fullName>
    </recommendedName>
</protein>
<accession>A0A917W6M6</accession>
<evidence type="ECO:0000259" key="12">
    <source>
        <dbReference type="Pfam" id="PF13493"/>
    </source>
</evidence>
<evidence type="ECO:0000256" key="2">
    <source>
        <dbReference type="ARBA" id="ARBA00022553"/>
    </source>
</evidence>
<evidence type="ECO:0000313" key="13">
    <source>
        <dbReference type="EMBL" id="GGL68751.1"/>
    </source>
</evidence>
<dbReference type="GO" id="GO:0005524">
    <property type="term" value="F:ATP binding"/>
    <property type="evidence" value="ECO:0007669"/>
    <property type="project" value="UniProtKB-KW"/>
</dbReference>
<keyword evidence="3" id="KW-0808">Transferase</keyword>
<evidence type="ECO:0000313" key="14">
    <source>
        <dbReference type="Proteomes" id="UP000613840"/>
    </source>
</evidence>
<dbReference type="GO" id="GO:0016301">
    <property type="term" value="F:kinase activity"/>
    <property type="evidence" value="ECO:0007669"/>
    <property type="project" value="UniProtKB-KW"/>
</dbReference>
<feature type="transmembrane region" description="Helical" evidence="11">
    <location>
        <begin position="38"/>
        <end position="55"/>
    </location>
</feature>
<feature type="transmembrane region" description="Helical" evidence="11">
    <location>
        <begin position="90"/>
        <end position="110"/>
    </location>
</feature>
<feature type="transmembrane region" description="Helical" evidence="11">
    <location>
        <begin position="12"/>
        <end position="32"/>
    </location>
</feature>
<keyword evidence="5" id="KW-0547">Nucleotide-binding</keyword>
<evidence type="ECO:0000256" key="11">
    <source>
        <dbReference type="SAM" id="Phobius"/>
    </source>
</evidence>
<dbReference type="GO" id="GO:0000160">
    <property type="term" value="P:phosphorelay signal transduction system"/>
    <property type="evidence" value="ECO:0007669"/>
    <property type="project" value="UniProtKB-KW"/>
</dbReference>
<keyword evidence="14" id="KW-1185">Reference proteome</keyword>
<evidence type="ECO:0000256" key="1">
    <source>
        <dbReference type="ARBA" id="ARBA00004141"/>
    </source>
</evidence>
<evidence type="ECO:0000256" key="7">
    <source>
        <dbReference type="ARBA" id="ARBA00022840"/>
    </source>
</evidence>
<name>A0A917W6M6_9ACTN</name>
<comment type="subcellular location">
    <subcellularLocation>
        <location evidence="1">Membrane</location>
        <topology evidence="1">Multi-pass membrane protein</topology>
    </subcellularLocation>
</comment>
<evidence type="ECO:0000256" key="10">
    <source>
        <dbReference type="ARBA" id="ARBA00023136"/>
    </source>
</evidence>
<evidence type="ECO:0000256" key="4">
    <source>
        <dbReference type="ARBA" id="ARBA00022692"/>
    </source>
</evidence>